<dbReference type="InterPro" id="IPR046780">
    <property type="entry name" value="aBig_2"/>
</dbReference>
<dbReference type="Gene3D" id="2.60.120.200">
    <property type="match status" value="1"/>
</dbReference>
<feature type="domain" description="Atrophied bacterial Ig" evidence="4">
    <location>
        <begin position="294"/>
        <end position="361"/>
    </location>
</feature>
<dbReference type="GO" id="GO:0016798">
    <property type="term" value="F:hydrolase activity, acting on glycosyl bonds"/>
    <property type="evidence" value="ECO:0007669"/>
    <property type="project" value="UniProtKB-KW"/>
</dbReference>
<dbReference type="InterPro" id="IPR013320">
    <property type="entry name" value="ConA-like_dom_sf"/>
</dbReference>
<feature type="domain" description="Atrophied bacterial Ig" evidence="4">
    <location>
        <begin position="378"/>
        <end position="465"/>
    </location>
</feature>
<keyword evidence="6" id="KW-1185">Reference proteome</keyword>
<dbReference type="InterPro" id="IPR023296">
    <property type="entry name" value="Glyco_hydro_beta-prop_sf"/>
</dbReference>
<dbReference type="Gene3D" id="2.115.10.20">
    <property type="entry name" value="Glycosyl hydrolase domain, family 43"/>
    <property type="match status" value="1"/>
</dbReference>
<accession>A0A160KVM4</accession>
<dbReference type="KEGG" id="rtn:A6122_2630"/>
<dbReference type="RefSeq" id="WP_068256000.1">
    <property type="nucleotide sequence ID" value="NZ_CP015515.1"/>
</dbReference>
<feature type="signal peptide" evidence="3">
    <location>
        <begin position="1"/>
        <end position="43"/>
    </location>
</feature>
<evidence type="ECO:0000313" key="5">
    <source>
        <dbReference type="EMBL" id="AND17744.1"/>
    </source>
</evidence>
<dbReference type="PANTHER" id="PTHR43301:SF3">
    <property type="entry name" value="ARABINAN ENDO-1,5-ALPHA-L-ARABINOSIDASE A-RELATED"/>
    <property type="match status" value="1"/>
</dbReference>
<dbReference type="SUPFAM" id="SSF49899">
    <property type="entry name" value="Concanavalin A-like lectins/glucanases"/>
    <property type="match status" value="1"/>
</dbReference>
<dbReference type="PATRIC" id="fig|33888.3.peg.2948"/>
<organism evidence="5 6">
    <name type="scientific">Rathayibacter tritici</name>
    <dbReference type="NCBI Taxonomy" id="33888"/>
    <lineage>
        <taxon>Bacteria</taxon>
        <taxon>Bacillati</taxon>
        <taxon>Actinomycetota</taxon>
        <taxon>Actinomycetes</taxon>
        <taxon>Micrococcales</taxon>
        <taxon>Microbacteriaceae</taxon>
        <taxon>Rathayibacter</taxon>
    </lineage>
</organism>
<dbReference type="Pfam" id="PF13385">
    <property type="entry name" value="Laminin_G_3"/>
    <property type="match status" value="1"/>
</dbReference>
<dbReference type="EMBL" id="CP015515">
    <property type="protein sequence ID" value="AND17744.1"/>
    <property type="molecule type" value="Genomic_DNA"/>
</dbReference>
<dbReference type="AlphaFoldDB" id="A0A160KVM4"/>
<keyword evidence="3" id="KW-0732">Signal</keyword>
<dbReference type="SUPFAM" id="SSF75005">
    <property type="entry name" value="Arabinanase/levansucrase/invertase"/>
    <property type="match status" value="1"/>
</dbReference>
<evidence type="ECO:0000313" key="6">
    <source>
        <dbReference type="Proteomes" id="UP000077071"/>
    </source>
</evidence>
<dbReference type="Proteomes" id="UP000077071">
    <property type="component" value="Chromosome"/>
</dbReference>
<proteinExistence type="predicted"/>
<dbReference type="STRING" id="33888.A6122_2630"/>
<dbReference type="OrthoDB" id="9758923at2"/>
<dbReference type="PANTHER" id="PTHR43301">
    <property type="entry name" value="ARABINAN ENDO-1,5-ALPHA-L-ARABINOSIDASE"/>
    <property type="match status" value="1"/>
</dbReference>
<feature type="chain" id="PRO_5007816741" description="Atrophied bacterial Ig domain-containing protein" evidence="3">
    <location>
        <begin position="44"/>
        <end position="1000"/>
    </location>
</feature>
<evidence type="ECO:0000256" key="1">
    <source>
        <dbReference type="ARBA" id="ARBA00022801"/>
    </source>
</evidence>
<evidence type="ECO:0000259" key="4">
    <source>
        <dbReference type="Pfam" id="PF20578"/>
    </source>
</evidence>
<sequence length="1000" mass="103161">MRRRSPEPPAAAPRRRARSLLLSALACTSVALTGALIPVSAQAVDVPAPTAHYDMSHAGSALLDLSGNGRNATLTGLTDASFADAGGDHVARFRNNGYASLPQGLVTGSDNAFAVEYTVKTQTTANQFGWVIGDGVGPWNTTQLGNHVFVNPRNPDGSPSGQVLAGIRVKDSGNGETRLPFGGTLNPGFTTLTLVGTGTASSTTLTLYRDGTQISTATAATSMASIVPTGATLGYLGRSLYTGDALVTADVTDVKFWDTSLTAEQVSAAMPTATAKASATSALLRSDIQPVLLAGNPSLTQVTSTLTLPASTSGVPLTWTSSNSAVVSTTGAVSRSLVQNTPVTLTATTAQGATIAFDIVVLAPRINDDLDALTLALRTTENLPLAVKGATNGTEITWTSSDPALVTPTNTSSAAPAVGAADPYRGGGIVTRPAYGSGDKPVTLTATATLNGVTEKRAFTLTVAELGRTAPDAGYASAYFRSDGDEKIYQAATQGNDFFSFQPVNGGKAVITSTTDTKGLRDPFILRSHNGDTYYLVATDLCISCGTSWGDAQSKGSLKIEVWESTDLVQWTRTNGIDTGITVNQPAAGMTWAPEAYWDDALESYVVFFSSRLYSDATKTNSDKLYSRVFSVITRDFRTFTAPPAPWQDTGYARIDSTITKIGDYYYRFTKNEESGAAGTLEAGKDIFLEKSKVLTAGTTASNWNADPSTTWQLTDTRMTSLETGQAGEGPEIIKLNAGDPNDTTGTGDGYAFLVDNYGDGGYKAFLTSGAAIAGSSQAARLSQSADWTVSPQSRAGLPASPRHGAFVSVPQTVLTAMKNWTGVTAVDSTTTLATDGRTVRATVAAADTGDVVGSVTFRGGSWTSTVPLSGGSASVSVPADVTSVTASYTGYSDKLVRTSTSAAVTLDTLELAPAVTTRCVAGKIVLTVAVANADTAAADITIGSAYGSKSFTAVAPGSSASAAFTTRQASMPIGTVTVTGSATGQPPFTATVPVSAARC</sequence>
<dbReference type="InterPro" id="IPR050727">
    <property type="entry name" value="GH43_arabinanases"/>
</dbReference>
<evidence type="ECO:0000256" key="2">
    <source>
        <dbReference type="ARBA" id="ARBA00023295"/>
    </source>
</evidence>
<protein>
    <recommendedName>
        <fullName evidence="4">Atrophied bacterial Ig domain-containing protein</fullName>
    </recommendedName>
</protein>
<reference evidence="5 6" key="1">
    <citation type="submission" date="2016-05" db="EMBL/GenBank/DDBJ databases">
        <title>Complete genome sequence of Rathayibacter tritici NCPPB 1953.</title>
        <authorList>
            <person name="Park J."/>
            <person name="Lee H.-H."/>
            <person name="Lee S.-W."/>
            <person name="Seo Y.-S."/>
        </authorList>
    </citation>
    <scope>NUCLEOTIDE SEQUENCE [LARGE SCALE GENOMIC DNA]</scope>
    <source>
        <strain evidence="5 6">NCPPB 1953</strain>
    </source>
</reference>
<name>A0A160KVM4_9MICO</name>
<keyword evidence="1" id="KW-0378">Hydrolase</keyword>
<gene>
    <name evidence="5" type="ORF">A6122_2630</name>
</gene>
<evidence type="ECO:0000256" key="3">
    <source>
        <dbReference type="SAM" id="SignalP"/>
    </source>
</evidence>
<dbReference type="Pfam" id="PF20578">
    <property type="entry name" value="aBig_2"/>
    <property type="match status" value="2"/>
</dbReference>
<keyword evidence="2" id="KW-0326">Glycosidase</keyword>
<dbReference type="CDD" id="cd08983">
    <property type="entry name" value="GH43_Bt3655-like"/>
    <property type="match status" value="1"/>
</dbReference>